<dbReference type="EMBL" id="BRPK01000015">
    <property type="protein sequence ID" value="GLB43884.1"/>
    <property type="molecule type" value="Genomic_DNA"/>
</dbReference>
<sequence length="80" mass="8819">MHSTRRALQHPKSFSWSTEQGNAQGPKVRGPKVDSHCTTRRLPSITPPRRRIASVESSLILRCEVLSPLSPALLFATAIS</sequence>
<evidence type="ECO:0000313" key="2">
    <source>
        <dbReference type="EMBL" id="GLB43884.1"/>
    </source>
</evidence>
<feature type="region of interest" description="Disordered" evidence="1">
    <location>
        <begin position="1"/>
        <end position="45"/>
    </location>
</feature>
<reference evidence="2" key="1">
    <citation type="submission" date="2022-07" db="EMBL/GenBank/DDBJ databases">
        <title>The genome of Lyophyllum shimeji provides insight into the initial evolution of ectomycorrhizal fungal genome.</title>
        <authorList>
            <person name="Kobayashi Y."/>
            <person name="Shibata T."/>
            <person name="Hirakawa H."/>
            <person name="Shigenobu S."/>
            <person name="Nishiyama T."/>
            <person name="Yamada A."/>
            <person name="Hasebe M."/>
            <person name="Kawaguchi M."/>
        </authorList>
    </citation>
    <scope>NUCLEOTIDE SEQUENCE</scope>
    <source>
        <strain evidence="2">AT787</strain>
    </source>
</reference>
<protein>
    <submittedName>
        <fullName evidence="2">Uncharacterized protein</fullName>
    </submittedName>
</protein>
<feature type="compositionally biased region" description="Polar residues" evidence="1">
    <location>
        <begin position="12"/>
        <end position="23"/>
    </location>
</feature>
<proteinExistence type="predicted"/>
<gene>
    <name evidence="2" type="ORF">LshimejAT787_1500680</name>
</gene>
<dbReference type="Proteomes" id="UP001063166">
    <property type="component" value="Unassembled WGS sequence"/>
</dbReference>
<evidence type="ECO:0000256" key="1">
    <source>
        <dbReference type="SAM" id="MobiDB-lite"/>
    </source>
</evidence>
<organism evidence="2 3">
    <name type="scientific">Lyophyllum shimeji</name>
    <name type="common">Hon-shimeji</name>
    <name type="synonym">Tricholoma shimeji</name>
    <dbReference type="NCBI Taxonomy" id="47721"/>
    <lineage>
        <taxon>Eukaryota</taxon>
        <taxon>Fungi</taxon>
        <taxon>Dikarya</taxon>
        <taxon>Basidiomycota</taxon>
        <taxon>Agaricomycotina</taxon>
        <taxon>Agaricomycetes</taxon>
        <taxon>Agaricomycetidae</taxon>
        <taxon>Agaricales</taxon>
        <taxon>Tricholomatineae</taxon>
        <taxon>Lyophyllaceae</taxon>
        <taxon>Lyophyllum</taxon>
    </lineage>
</organism>
<evidence type="ECO:0000313" key="3">
    <source>
        <dbReference type="Proteomes" id="UP001063166"/>
    </source>
</evidence>
<name>A0A9P3UQF9_LYOSH</name>
<keyword evidence="3" id="KW-1185">Reference proteome</keyword>
<accession>A0A9P3UQF9</accession>
<comment type="caution">
    <text evidence="2">The sequence shown here is derived from an EMBL/GenBank/DDBJ whole genome shotgun (WGS) entry which is preliminary data.</text>
</comment>
<dbReference type="AlphaFoldDB" id="A0A9P3UQF9"/>